<evidence type="ECO:0000256" key="1">
    <source>
        <dbReference type="ARBA" id="ARBA00006224"/>
    </source>
</evidence>
<sequence length="1031" mass="117782">MQSNEKELNRNLLLLVSKAHSIIAEMNRLSDHIPVVFRTNTDEDRRYKYILGQTEFMEEFIENHLEILRRFYVMFESVLLYAKDITDLCEQLQKGIYISQSVEIVLNDPNLNQLFIESIQLYGVMLLLIDYRIEGFIRERILVTYYRAKGATELTNIEEICDLFRSTGFDPRLASSKLPPEYPVDYFKRRQMPTNIVKMMIERLLQEDLYMQTRYYPSPEQRSTALAQTGSVCFILLFFLPDTLRRQNSKMNEIVHRFFADNWVISYYMGNRVDLSTAWEGFNAARSELNAVLNLEEVKHVIHDKNKMMETIEQDLKKYPEDLLLDEDYVLEHTTDILTCLRNANCTIRWAMLHLRTENPNWLKAIREFGTKIKKTNVLTQLLSVASLELTVKDMYQDLLSRKQEHWDQVKKSCSQRVTNIAEYFGNSQLSPETKNEDMESYFRSIFTQVDTLDIKEPVSAGRKAAKMIQALENVKTYQTIEKKFELLQAISAVQIDLKQMVNTCNCREDTLININVVANMAYAWDTAGEYIALMQESIQKKASIIGKLRATFLKLSTMLEFPLMRIVQGNSPDQESVAEYYSTKLVGFVRSVLEVVPASIFSLMGDIVRLQTERIRDLPSRIPVENLKDYAQLEARTQLALLTHKVVAFTDGLLEMESTNMGVIQIDPEHLLKEGVRKQLVLYISMIYDATCIFQSTQQSSSSAMTSTSRVDAFKVQLAKAYRQIWGLKSSFEYIQDYIGLYGLKIWQEEIQRVVNFYVEQECNTVLKHKVHDWQSKFQSEAVPIPLFQPRDQQSATFIGRIARELISITQPPLTLYSHAKVGWVDLNSALAVLSQTSNQNTSASPSLSVQPVEVVGGQVLSLLYQALDAPLLSGLDQLLGFMIAATLTRTLSAYARLTVKETGERIEILSKIKAPSGAVPILEHLEEAKREAENTASQLLNTILPDALARVGQLQLLRVHIQNRLHAAARQESGLLLGVLDNFNSALLIDVEAHRLQPTDQPQAPAVDGSAQAAVNQQNQTKSTEEREG</sequence>
<name>A0A5J4WCJ6_9EUKA</name>
<accession>A0A5J4WCJ6</accession>
<dbReference type="OrthoDB" id="565118at2759"/>
<dbReference type="GO" id="GO:0007032">
    <property type="term" value="P:endosome organization"/>
    <property type="evidence" value="ECO:0007669"/>
    <property type="project" value="TreeGrafter"/>
</dbReference>
<gene>
    <name evidence="3" type="ORF">EZS28_011853</name>
</gene>
<evidence type="ECO:0000256" key="2">
    <source>
        <dbReference type="SAM" id="MobiDB-lite"/>
    </source>
</evidence>
<dbReference type="Proteomes" id="UP000324800">
    <property type="component" value="Unassembled WGS sequence"/>
</dbReference>
<dbReference type="Pfam" id="PF10266">
    <property type="entry name" value="Strumpellin"/>
    <property type="match status" value="1"/>
</dbReference>
<protein>
    <submittedName>
        <fullName evidence="3">Putative WASH complex subunit 5</fullName>
    </submittedName>
</protein>
<dbReference type="GO" id="GO:0140285">
    <property type="term" value="P:endosome fission"/>
    <property type="evidence" value="ECO:0007669"/>
    <property type="project" value="TreeGrafter"/>
</dbReference>
<dbReference type="EMBL" id="SNRW01002483">
    <property type="protein sequence ID" value="KAA6392621.1"/>
    <property type="molecule type" value="Genomic_DNA"/>
</dbReference>
<dbReference type="AlphaFoldDB" id="A0A5J4WCJ6"/>
<feature type="region of interest" description="Disordered" evidence="2">
    <location>
        <begin position="1001"/>
        <end position="1031"/>
    </location>
</feature>
<proteinExistence type="inferred from homology"/>
<dbReference type="GO" id="GO:0051125">
    <property type="term" value="P:regulation of actin nucleation"/>
    <property type="evidence" value="ECO:0007669"/>
    <property type="project" value="TreeGrafter"/>
</dbReference>
<dbReference type="GO" id="GO:0030041">
    <property type="term" value="P:actin filament polymerization"/>
    <property type="evidence" value="ECO:0007669"/>
    <property type="project" value="TreeGrafter"/>
</dbReference>
<evidence type="ECO:0000313" key="4">
    <source>
        <dbReference type="Proteomes" id="UP000324800"/>
    </source>
</evidence>
<dbReference type="GO" id="GO:0005768">
    <property type="term" value="C:endosome"/>
    <property type="evidence" value="ECO:0007669"/>
    <property type="project" value="TreeGrafter"/>
</dbReference>
<dbReference type="PANTHER" id="PTHR15691:SF6">
    <property type="entry name" value="WASH COMPLEX SUBUNIT 5"/>
    <property type="match status" value="1"/>
</dbReference>
<organism evidence="3 4">
    <name type="scientific">Streblomastix strix</name>
    <dbReference type="NCBI Taxonomy" id="222440"/>
    <lineage>
        <taxon>Eukaryota</taxon>
        <taxon>Metamonada</taxon>
        <taxon>Preaxostyla</taxon>
        <taxon>Oxymonadida</taxon>
        <taxon>Streblomastigidae</taxon>
        <taxon>Streblomastix</taxon>
    </lineage>
</organism>
<feature type="compositionally biased region" description="Polar residues" evidence="2">
    <location>
        <begin position="1015"/>
        <end position="1024"/>
    </location>
</feature>
<comment type="caution">
    <text evidence="3">The sequence shown here is derived from an EMBL/GenBank/DDBJ whole genome shotgun (WGS) entry which is preliminary data.</text>
</comment>
<reference evidence="3 4" key="1">
    <citation type="submission" date="2019-03" db="EMBL/GenBank/DDBJ databases">
        <title>Single cell metagenomics reveals metabolic interactions within the superorganism composed of flagellate Streblomastix strix and complex community of Bacteroidetes bacteria on its surface.</title>
        <authorList>
            <person name="Treitli S.C."/>
            <person name="Kolisko M."/>
            <person name="Husnik F."/>
            <person name="Keeling P."/>
            <person name="Hampl V."/>
        </authorList>
    </citation>
    <scope>NUCLEOTIDE SEQUENCE [LARGE SCALE GENOMIC DNA]</scope>
    <source>
        <strain evidence="3">ST1C</strain>
    </source>
</reference>
<evidence type="ECO:0000313" key="3">
    <source>
        <dbReference type="EMBL" id="KAA6392621.1"/>
    </source>
</evidence>
<dbReference type="InterPro" id="IPR019393">
    <property type="entry name" value="WASH_strumpellin"/>
</dbReference>
<dbReference type="GO" id="GO:0071203">
    <property type="term" value="C:WASH complex"/>
    <property type="evidence" value="ECO:0007669"/>
    <property type="project" value="InterPro"/>
</dbReference>
<feature type="non-terminal residue" evidence="3">
    <location>
        <position position="1031"/>
    </location>
</feature>
<dbReference type="PANTHER" id="PTHR15691">
    <property type="entry name" value="WASH COMPLEX SUBUNIT 5"/>
    <property type="match status" value="1"/>
</dbReference>
<comment type="similarity">
    <text evidence="1">Belongs to the strumpellin family.</text>
</comment>